<feature type="transmembrane region" description="Helical" evidence="8">
    <location>
        <begin position="163"/>
        <end position="181"/>
    </location>
</feature>
<reference evidence="9 10" key="1">
    <citation type="submission" date="2020-03" db="EMBL/GenBank/DDBJ databases">
        <title>Genomic Encyclopedia of Type Strains, Phase IV (KMG-IV): sequencing the most valuable type-strain genomes for metagenomic binning, comparative biology and taxonomic classification.</title>
        <authorList>
            <person name="Goeker M."/>
        </authorList>
    </citation>
    <scope>NUCLEOTIDE SEQUENCE [LARGE SCALE GENOMIC DNA]</scope>
    <source>
        <strain evidence="9 10">DSM 24233</strain>
    </source>
</reference>
<comment type="similarity">
    <text evidence="2 8">Belongs to the 4-toluene sulfonate uptake permease (TSUP) (TC 2.A.102) family.</text>
</comment>
<feature type="transmembrane region" description="Helical" evidence="8">
    <location>
        <begin position="70"/>
        <end position="88"/>
    </location>
</feature>
<evidence type="ECO:0000256" key="6">
    <source>
        <dbReference type="ARBA" id="ARBA00022989"/>
    </source>
</evidence>
<proteinExistence type="inferred from homology"/>
<dbReference type="GO" id="GO:0005886">
    <property type="term" value="C:plasma membrane"/>
    <property type="evidence" value="ECO:0007669"/>
    <property type="project" value="UniProtKB-SubCell"/>
</dbReference>
<keyword evidence="3" id="KW-0813">Transport</keyword>
<keyword evidence="7 8" id="KW-0472">Membrane</keyword>
<evidence type="ECO:0000256" key="7">
    <source>
        <dbReference type="ARBA" id="ARBA00023136"/>
    </source>
</evidence>
<keyword evidence="10" id="KW-1185">Reference proteome</keyword>
<evidence type="ECO:0000313" key="9">
    <source>
        <dbReference type="EMBL" id="NJB67447.1"/>
    </source>
</evidence>
<feature type="transmembrane region" description="Helical" evidence="8">
    <location>
        <begin position="219"/>
        <end position="237"/>
    </location>
</feature>
<dbReference type="AlphaFoldDB" id="A0A846QK00"/>
<dbReference type="PANTHER" id="PTHR30269:SF37">
    <property type="entry name" value="MEMBRANE TRANSPORTER PROTEIN"/>
    <property type="match status" value="1"/>
</dbReference>
<organism evidence="9 10">
    <name type="scientific">Desulfobaculum xiamenense</name>
    <dbReference type="NCBI Taxonomy" id="995050"/>
    <lineage>
        <taxon>Bacteria</taxon>
        <taxon>Pseudomonadati</taxon>
        <taxon>Thermodesulfobacteriota</taxon>
        <taxon>Desulfovibrionia</taxon>
        <taxon>Desulfovibrionales</taxon>
        <taxon>Desulfovibrionaceae</taxon>
        <taxon>Desulfobaculum</taxon>
    </lineage>
</organism>
<name>A0A846QK00_9BACT</name>
<feature type="transmembrane region" description="Helical" evidence="8">
    <location>
        <begin position="193"/>
        <end position="213"/>
    </location>
</feature>
<feature type="transmembrane region" description="Helical" evidence="8">
    <location>
        <begin position="37"/>
        <end position="58"/>
    </location>
</feature>
<dbReference type="Pfam" id="PF01925">
    <property type="entry name" value="TauE"/>
    <property type="match status" value="1"/>
</dbReference>
<feature type="transmembrane region" description="Helical" evidence="8">
    <location>
        <begin position="94"/>
        <end position="112"/>
    </location>
</feature>
<feature type="transmembrane region" description="Helical" evidence="8">
    <location>
        <begin position="124"/>
        <end position="143"/>
    </location>
</feature>
<evidence type="ECO:0000256" key="2">
    <source>
        <dbReference type="ARBA" id="ARBA00009142"/>
    </source>
</evidence>
<comment type="subcellular location">
    <subcellularLocation>
        <location evidence="1 8">Cell membrane</location>
        <topology evidence="1 8">Multi-pass membrane protein</topology>
    </subcellularLocation>
</comment>
<dbReference type="InterPro" id="IPR052017">
    <property type="entry name" value="TSUP"/>
</dbReference>
<evidence type="ECO:0000256" key="3">
    <source>
        <dbReference type="ARBA" id="ARBA00022448"/>
    </source>
</evidence>
<comment type="caution">
    <text evidence="9">The sequence shown here is derived from an EMBL/GenBank/DDBJ whole genome shotgun (WGS) entry which is preliminary data.</text>
</comment>
<evidence type="ECO:0000256" key="8">
    <source>
        <dbReference type="RuleBase" id="RU363041"/>
    </source>
</evidence>
<accession>A0A846QK00</accession>
<evidence type="ECO:0000256" key="4">
    <source>
        <dbReference type="ARBA" id="ARBA00022475"/>
    </source>
</evidence>
<evidence type="ECO:0000313" key="10">
    <source>
        <dbReference type="Proteomes" id="UP000580856"/>
    </source>
</evidence>
<evidence type="ECO:0000256" key="1">
    <source>
        <dbReference type="ARBA" id="ARBA00004651"/>
    </source>
</evidence>
<keyword evidence="6 8" id="KW-1133">Transmembrane helix</keyword>
<keyword evidence="4 8" id="KW-1003">Cell membrane</keyword>
<dbReference type="EMBL" id="JAATJA010000001">
    <property type="protein sequence ID" value="NJB67447.1"/>
    <property type="molecule type" value="Genomic_DNA"/>
</dbReference>
<dbReference type="PANTHER" id="PTHR30269">
    <property type="entry name" value="TRANSMEMBRANE PROTEIN YFCA"/>
    <property type="match status" value="1"/>
</dbReference>
<dbReference type="RefSeq" id="WP_167940501.1">
    <property type="nucleotide sequence ID" value="NZ_JAATJA010000001.1"/>
</dbReference>
<dbReference type="Proteomes" id="UP000580856">
    <property type="component" value="Unassembled WGS sequence"/>
</dbReference>
<evidence type="ECO:0000256" key="5">
    <source>
        <dbReference type="ARBA" id="ARBA00022692"/>
    </source>
</evidence>
<sequence length="243" mass="26255">MFEIVAVVSIVFAAAFTQGLAGFGFAFMSLPLISLFVDFKTSVITLVLLAQALNLLIMWQHGQRPAWDRIIPLTLATLPGIPVGVHLLRVMPVAVLQGTLGVMLVAYSLYQWFARPVPREIGRFWVLVTGFVAGCLGGALNSQGPPILVYVSLQPWNKDRVKATMVGFFFLSGLFVLGFQAWQGLVTAETLRLSGWCLPGLIVGATLGRALYVRIGEGGYRRIFTALVCALGVLMIVKSLGGA</sequence>
<protein>
    <recommendedName>
        <fullName evidence="8">Probable membrane transporter protein</fullName>
    </recommendedName>
</protein>
<keyword evidence="5 8" id="KW-0812">Transmembrane</keyword>
<gene>
    <name evidence="9" type="ORF">GGQ74_001087</name>
</gene>
<dbReference type="InterPro" id="IPR002781">
    <property type="entry name" value="TM_pro_TauE-like"/>
</dbReference>